<name>A0A5C3MBE9_9AGAR</name>
<dbReference type="EMBL" id="ML213603">
    <property type="protein sequence ID" value="TFK38491.1"/>
    <property type="molecule type" value="Genomic_DNA"/>
</dbReference>
<feature type="signal peptide" evidence="1">
    <location>
        <begin position="1"/>
        <end position="19"/>
    </location>
</feature>
<dbReference type="Proteomes" id="UP000308652">
    <property type="component" value="Unassembled WGS sequence"/>
</dbReference>
<proteinExistence type="predicted"/>
<accession>A0A5C3MBE9</accession>
<feature type="chain" id="PRO_5022994730" evidence="1">
    <location>
        <begin position="20"/>
        <end position="52"/>
    </location>
</feature>
<evidence type="ECO:0000256" key="1">
    <source>
        <dbReference type="SAM" id="SignalP"/>
    </source>
</evidence>
<protein>
    <submittedName>
        <fullName evidence="2">Uncharacterized protein</fullName>
    </submittedName>
</protein>
<gene>
    <name evidence="2" type="ORF">BDQ12DRAFT_683745</name>
</gene>
<keyword evidence="3" id="KW-1185">Reference proteome</keyword>
<organism evidence="2 3">
    <name type="scientific">Crucibulum laeve</name>
    <dbReference type="NCBI Taxonomy" id="68775"/>
    <lineage>
        <taxon>Eukaryota</taxon>
        <taxon>Fungi</taxon>
        <taxon>Dikarya</taxon>
        <taxon>Basidiomycota</taxon>
        <taxon>Agaricomycotina</taxon>
        <taxon>Agaricomycetes</taxon>
        <taxon>Agaricomycetidae</taxon>
        <taxon>Agaricales</taxon>
        <taxon>Agaricineae</taxon>
        <taxon>Nidulariaceae</taxon>
        <taxon>Crucibulum</taxon>
    </lineage>
</organism>
<evidence type="ECO:0000313" key="2">
    <source>
        <dbReference type="EMBL" id="TFK38491.1"/>
    </source>
</evidence>
<evidence type="ECO:0000313" key="3">
    <source>
        <dbReference type="Proteomes" id="UP000308652"/>
    </source>
</evidence>
<reference evidence="2 3" key="1">
    <citation type="journal article" date="2019" name="Nat. Ecol. Evol.">
        <title>Megaphylogeny resolves global patterns of mushroom evolution.</title>
        <authorList>
            <person name="Varga T."/>
            <person name="Krizsan K."/>
            <person name="Foldi C."/>
            <person name="Dima B."/>
            <person name="Sanchez-Garcia M."/>
            <person name="Sanchez-Ramirez S."/>
            <person name="Szollosi G.J."/>
            <person name="Szarkandi J.G."/>
            <person name="Papp V."/>
            <person name="Albert L."/>
            <person name="Andreopoulos W."/>
            <person name="Angelini C."/>
            <person name="Antonin V."/>
            <person name="Barry K.W."/>
            <person name="Bougher N.L."/>
            <person name="Buchanan P."/>
            <person name="Buyck B."/>
            <person name="Bense V."/>
            <person name="Catcheside P."/>
            <person name="Chovatia M."/>
            <person name="Cooper J."/>
            <person name="Damon W."/>
            <person name="Desjardin D."/>
            <person name="Finy P."/>
            <person name="Geml J."/>
            <person name="Haridas S."/>
            <person name="Hughes K."/>
            <person name="Justo A."/>
            <person name="Karasinski D."/>
            <person name="Kautmanova I."/>
            <person name="Kiss B."/>
            <person name="Kocsube S."/>
            <person name="Kotiranta H."/>
            <person name="LaButti K.M."/>
            <person name="Lechner B.E."/>
            <person name="Liimatainen K."/>
            <person name="Lipzen A."/>
            <person name="Lukacs Z."/>
            <person name="Mihaltcheva S."/>
            <person name="Morgado L.N."/>
            <person name="Niskanen T."/>
            <person name="Noordeloos M.E."/>
            <person name="Ohm R.A."/>
            <person name="Ortiz-Santana B."/>
            <person name="Ovrebo C."/>
            <person name="Racz N."/>
            <person name="Riley R."/>
            <person name="Savchenko A."/>
            <person name="Shiryaev A."/>
            <person name="Soop K."/>
            <person name="Spirin V."/>
            <person name="Szebenyi C."/>
            <person name="Tomsovsky M."/>
            <person name="Tulloss R.E."/>
            <person name="Uehling J."/>
            <person name="Grigoriev I.V."/>
            <person name="Vagvolgyi C."/>
            <person name="Papp T."/>
            <person name="Martin F.M."/>
            <person name="Miettinen O."/>
            <person name="Hibbett D.S."/>
            <person name="Nagy L.G."/>
        </authorList>
    </citation>
    <scope>NUCLEOTIDE SEQUENCE [LARGE SCALE GENOMIC DNA]</scope>
    <source>
        <strain evidence="2 3">CBS 166.37</strain>
    </source>
</reference>
<dbReference type="AlphaFoldDB" id="A0A5C3MBE9"/>
<keyword evidence="1" id="KW-0732">Signal</keyword>
<sequence>MRGPLSLVLTLSLPSLSRSVDSQHSHIALPTHHKSLVYDQISSHSSSPATPH</sequence>